<dbReference type="Proteomes" id="UP000247932">
    <property type="component" value="Unassembled WGS sequence"/>
</dbReference>
<protein>
    <recommendedName>
        <fullName evidence="4">Sel1 repeat family protein</fullName>
    </recommendedName>
</protein>
<feature type="compositionally biased region" description="Basic and acidic residues" evidence="1">
    <location>
        <begin position="9"/>
        <end position="24"/>
    </location>
</feature>
<evidence type="ECO:0000313" key="2">
    <source>
        <dbReference type="EMBL" id="PXZ08402.1"/>
    </source>
</evidence>
<dbReference type="SUPFAM" id="SSF81901">
    <property type="entry name" value="HCP-like"/>
    <property type="match status" value="1"/>
</dbReference>
<gene>
    <name evidence="2" type="ORF">DKK70_01145</name>
</gene>
<accession>A0A2V4E584</accession>
<dbReference type="AlphaFoldDB" id="A0A2V4E584"/>
<reference evidence="2 3" key="1">
    <citation type="submission" date="2018-05" db="EMBL/GenBank/DDBJ databases">
        <title>Reference genomes for bee gut microbiota database.</title>
        <authorList>
            <person name="Ellegaard K.M."/>
        </authorList>
    </citation>
    <scope>NUCLEOTIDE SEQUENCE [LARGE SCALE GENOMIC DNA]</scope>
    <source>
        <strain evidence="2 3">ESL0182</strain>
    </source>
</reference>
<proteinExistence type="predicted"/>
<dbReference type="Gene3D" id="1.25.40.10">
    <property type="entry name" value="Tetratricopeptide repeat domain"/>
    <property type="match status" value="1"/>
</dbReference>
<evidence type="ECO:0000313" key="3">
    <source>
        <dbReference type="Proteomes" id="UP000247932"/>
    </source>
</evidence>
<sequence>MYDEGDGMEQDKPKALYWYKKDAEQGNPNG</sequence>
<evidence type="ECO:0000256" key="1">
    <source>
        <dbReference type="SAM" id="MobiDB-lite"/>
    </source>
</evidence>
<keyword evidence="3" id="KW-1185">Reference proteome</keyword>
<feature type="region of interest" description="Disordered" evidence="1">
    <location>
        <begin position="1"/>
        <end position="30"/>
    </location>
</feature>
<comment type="caution">
    <text evidence="2">The sequence shown here is derived from an EMBL/GenBank/DDBJ whole genome shotgun (WGS) entry which is preliminary data.</text>
</comment>
<dbReference type="InterPro" id="IPR011990">
    <property type="entry name" value="TPR-like_helical_dom_sf"/>
</dbReference>
<evidence type="ECO:0008006" key="4">
    <source>
        <dbReference type="Google" id="ProtNLM"/>
    </source>
</evidence>
<organism evidence="2 3">
    <name type="scientific">Gilliamella apicola</name>
    <dbReference type="NCBI Taxonomy" id="1196095"/>
    <lineage>
        <taxon>Bacteria</taxon>
        <taxon>Pseudomonadati</taxon>
        <taxon>Pseudomonadota</taxon>
        <taxon>Gammaproteobacteria</taxon>
        <taxon>Orbales</taxon>
        <taxon>Orbaceae</taxon>
        <taxon>Gilliamella</taxon>
    </lineage>
</organism>
<dbReference type="EMBL" id="QGLR01000004">
    <property type="protein sequence ID" value="PXZ08402.1"/>
    <property type="molecule type" value="Genomic_DNA"/>
</dbReference>
<name>A0A2V4E584_9GAMM</name>